<feature type="region of interest" description="Disordered" evidence="1">
    <location>
        <begin position="482"/>
        <end position="505"/>
    </location>
</feature>
<comment type="caution">
    <text evidence="2">The sequence shown here is derived from an EMBL/GenBank/DDBJ whole genome shotgun (WGS) entry which is preliminary data.</text>
</comment>
<proteinExistence type="predicted"/>
<dbReference type="Proteomes" id="UP001444661">
    <property type="component" value="Unassembled WGS sequence"/>
</dbReference>
<feature type="compositionally biased region" description="Acidic residues" evidence="1">
    <location>
        <begin position="320"/>
        <end position="334"/>
    </location>
</feature>
<feature type="compositionally biased region" description="Polar residues" evidence="1">
    <location>
        <begin position="139"/>
        <end position="151"/>
    </location>
</feature>
<reference evidence="2 3" key="1">
    <citation type="submission" date="2023-01" db="EMBL/GenBank/DDBJ databases">
        <title>Analysis of 21 Apiospora genomes using comparative genomics revels a genus with tremendous synthesis potential of carbohydrate active enzymes and secondary metabolites.</title>
        <authorList>
            <person name="Sorensen T."/>
        </authorList>
    </citation>
    <scope>NUCLEOTIDE SEQUENCE [LARGE SCALE GENOMIC DNA]</scope>
    <source>
        <strain evidence="2 3">CBS 33761</strain>
    </source>
</reference>
<evidence type="ECO:0000256" key="1">
    <source>
        <dbReference type="SAM" id="MobiDB-lite"/>
    </source>
</evidence>
<feature type="compositionally biased region" description="Basic and acidic residues" evidence="1">
    <location>
        <begin position="82"/>
        <end position="92"/>
    </location>
</feature>
<sequence length="609" mass="67085">MSSRHQRPPVAMVEDVDDDDRVIEGSGHYARSNAFQSPPGSPLRQQMNTSKKKSSRSRRDSLMSPPGYDLDSDLPSPPSKPSRRDSKTEKKRSSMGSKGKTVVLKEEPRPKRPSTRTAKTAPGPPPRGLADESQYYGIPSQTIIPSNSRPRASTRPASYYGSSRPPLSHSAYYGGSAPLGTSFPPPQWNGGPPGMPPPMGPPQMMTHSPLSGPPVDYFSNNARPADTLAARFSRQGEPRPRSSLGFHGGPPSAYDDYEPSQIIETPPPMRHASLARRPKKDQDDRSRMPPPARPQTTKPERVVFRPPPPSSHRKSAHFADDDELDDEAETEDGFYEPAPGREPSFEYGATAVVPSRPRRTSIDSEDYEDSVFPLEEPAGHNRRHSSYGFEDKVKQAASYQNEVSGGTAPLTADALRRVKNGGNVGTSRSSRSTQSRDESSYKQSATTRTTRSSSGDDDITIKVPDGAIVEVGNAKISCRMGGEINIGRNNSGSDRGTVYEDDRKSRAIEDRKTRAIEDRQSRAIEDRKTRAIEDRKSRAIEDRKSRTYEDDRKSRTDKPATRNRASSQSGSYSHAPYLGGHGGYAPRIWFALWFPCALRSSSISPVPFF</sequence>
<feature type="region of interest" description="Disordered" evidence="1">
    <location>
        <begin position="527"/>
        <end position="574"/>
    </location>
</feature>
<gene>
    <name evidence="2" type="ORF">PG993_010013</name>
</gene>
<feature type="compositionally biased region" description="Polar residues" evidence="1">
    <location>
        <begin position="563"/>
        <end position="572"/>
    </location>
</feature>
<accession>A0ABR1SL30</accession>
<protein>
    <submittedName>
        <fullName evidence="2">Uncharacterized protein</fullName>
    </submittedName>
</protein>
<dbReference type="EMBL" id="JAQQWK010000009">
    <property type="protein sequence ID" value="KAK8035018.1"/>
    <property type="molecule type" value="Genomic_DNA"/>
</dbReference>
<evidence type="ECO:0000313" key="2">
    <source>
        <dbReference type="EMBL" id="KAK8035018.1"/>
    </source>
</evidence>
<name>A0ABR1SL30_9PEZI</name>
<feature type="compositionally biased region" description="Pro residues" evidence="1">
    <location>
        <begin position="183"/>
        <end position="201"/>
    </location>
</feature>
<feature type="compositionally biased region" description="Polar residues" evidence="1">
    <location>
        <begin position="33"/>
        <end position="49"/>
    </location>
</feature>
<evidence type="ECO:0000313" key="3">
    <source>
        <dbReference type="Proteomes" id="UP001444661"/>
    </source>
</evidence>
<organism evidence="2 3">
    <name type="scientific">Apiospora rasikravindrae</name>
    <dbReference type="NCBI Taxonomy" id="990691"/>
    <lineage>
        <taxon>Eukaryota</taxon>
        <taxon>Fungi</taxon>
        <taxon>Dikarya</taxon>
        <taxon>Ascomycota</taxon>
        <taxon>Pezizomycotina</taxon>
        <taxon>Sordariomycetes</taxon>
        <taxon>Xylariomycetidae</taxon>
        <taxon>Amphisphaeriales</taxon>
        <taxon>Apiosporaceae</taxon>
        <taxon>Apiospora</taxon>
    </lineage>
</organism>
<feature type="compositionally biased region" description="Low complexity" evidence="1">
    <location>
        <begin position="444"/>
        <end position="453"/>
    </location>
</feature>
<keyword evidence="3" id="KW-1185">Reference proteome</keyword>
<feature type="compositionally biased region" description="Basic and acidic residues" evidence="1">
    <location>
        <begin position="527"/>
        <end position="560"/>
    </location>
</feature>
<feature type="region of interest" description="Disordered" evidence="1">
    <location>
        <begin position="1"/>
        <end position="464"/>
    </location>
</feature>